<evidence type="ECO:0000313" key="3">
    <source>
        <dbReference type="Proteomes" id="UP000432727"/>
    </source>
</evidence>
<dbReference type="Pfam" id="PF13469">
    <property type="entry name" value="Sulfotransfer_3"/>
    <property type="match status" value="1"/>
</dbReference>
<proteinExistence type="predicted"/>
<dbReference type="EMBL" id="WTYI01000001">
    <property type="protein sequence ID" value="MXO97342.1"/>
    <property type="molecule type" value="Genomic_DNA"/>
</dbReference>
<protein>
    <submittedName>
        <fullName evidence="2">Sulfotransferase</fullName>
    </submittedName>
</protein>
<dbReference type="OrthoDB" id="9777890at2"/>
<accession>A0A6I4TN90</accession>
<sequence length="280" mass="31462">MVHQPRFLFVAGLHRTGTSVLSRILGAHPSISSIEGAPVPENEGCYLQGAIPHTALHGRPGHYATDPAQHHTESSRFNSLETQQRLVSDWSRWYDDTKPWWLEKSPVNLTRTRLYQQLFPTAQFMVILRHPQVMAAALAKWVDADPAALVRHALDAYDTVREDLRYLHAAYVVRYEDLIARADDVRRSLFAFLSLDDHAPGIALRNGNSEYEVSDVLDAELAARMNEWGYQTGGITVPVGSICRHPLRAVQEVALAHIGTENREISGLSTEKEQKANIRQ</sequence>
<dbReference type="SUPFAM" id="SSF52540">
    <property type="entry name" value="P-loop containing nucleoside triphosphate hydrolases"/>
    <property type="match status" value="1"/>
</dbReference>
<feature type="region of interest" description="Disordered" evidence="1">
    <location>
        <begin position="58"/>
        <end position="78"/>
    </location>
</feature>
<keyword evidence="2" id="KW-0808">Transferase</keyword>
<dbReference type="AlphaFoldDB" id="A0A6I4TN90"/>
<dbReference type="Proteomes" id="UP000432727">
    <property type="component" value="Unassembled WGS sequence"/>
</dbReference>
<keyword evidence="3" id="KW-1185">Reference proteome</keyword>
<organism evidence="2 3">
    <name type="scientific">Qipengyuania aquimaris</name>
    <dbReference type="NCBI Taxonomy" id="255984"/>
    <lineage>
        <taxon>Bacteria</taxon>
        <taxon>Pseudomonadati</taxon>
        <taxon>Pseudomonadota</taxon>
        <taxon>Alphaproteobacteria</taxon>
        <taxon>Sphingomonadales</taxon>
        <taxon>Erythrobacteraceae</taxon>
        <taxon>Qipengyuania</taxon>
    </lineage>
</organism>
<evidence type="ECO:0000313" key="2">
    <source>
        <dbReference type="EMBL" id="MXO97342.1"/>
    </source>
</evidence>
<comment type="caution">
    <text evidence="2">The sequence shown here is derived from an EMBL/GenBank/DDBJ whole genome shotgun (WGS) entry which is preliminary data.</text>
</comment>
<dbReference type="Gene3D" id="3.40.50.300">
    <property type="entry name" value="P-loop containing nucleotide triphosphate hydrolases"/>
    <property type="match status" value="1"/>
</dbReference>
<reference evidence="2 3" key="1">
    <citation type="submission" date="2019-12" db="EMBL/GenBank/DDBJ databases">
        <title>Genomic-based taxomic classification of the family Erythrobacteraceae.</title>
        <authorList>
            <person name="Xu L."/>
        </authorList>
    </citation>
    <scope>NUCLEOTIDE SEQUENCE [LARGE SCALE GENOMIC DNA]</scope>
    <source>
        <strain evidence="2 3">JCM 12189</strain>
    </source>
</reference>
<name>A0A6I4TN90_9SPHN</name>
<gene>
    <name evidence="2" type="ORF">GRI34_13040</name>
</gene>
<dbReference type="GO" id="GO:0016740">
    <property type="term" value="F:transferase activity"/>
    <property type="evidence" value="ECO:0007669"/>
    <property type="project" value="UniProtKB-KW"/>
</dbReference>
<evidence type="ECO:0000256" key="1">
    <source>
        <dbReference type="SAM" id="MobiDB-lite"/>
    </source>
</evidence>
<dbReference type="InterPro" id="IPR027417">
    <property type="entry name" value="P-loop_NTPase"/>
</dbReference>